<dbReference type="GeneID" id="10329168"/>
<gene>
    <name evidence="1" type="ORF">SSSM5_197</name>
</gene>
<dbReference type="RefSeq" id="YP_004324800.1">
    <property type="nucleotide sequence ID" value="NC_015289.1"/>
</dbReference>
<protein>
    <submittedName>
        <fullName evidence="1">Uncharacterized protein</fullName>
    </submittedName>
</protein>
<accession>E3SKN7</accession>
<dbReference type="Proteomes" id="UP000006526">
    <property type="component" value="Segment"/>
</dbReference>
<dbReference type="KEGG" id="vg:10329168"/>
<reference evidence="1 2" key="1">
    <citation type="journal article" date="2010" name="Environ. Microbiol.">
        <title>Genomic analysis of oceanic cyanobacterial myoviruses compared with T4-like myoviruses from diverse hosts and environments.</title>
        <authorList>
            <person name="Sullivan M.B."/>
            <person name="Huang K.H."/>
            <person name="Ignacio-Espinoza J.C."/>
            <person name="Berlin A.M."/>
            <person name="Kelly L."/>
            <person name="Weigele P.R."/>
            <person name="DeFrancesco A.S."/>
            <person name="Kern S.E."/>
            <person name="Thompson L.R."/>
            <person name="Young S."/>
            <person name="Yandava C."/>
            <person name="Fu R."/>
            <person name="Krastins B."/>
            <person name="Chase M."/>
            <person name="Sarracino D."/>
            <person name="Osburne M.S."/>
            <person name="Henn M.R."/>
            <person name="Chisholm S.W."/>
        </authorList>
    </citation>
    <scope>NUCLEOTIDE SEQUENCE [LARGE SCALE GENOMIC DNA]</scope>
    <source>
        <strain evidence="1">8102-12</strain>
    </source>
</reference>
<organism evidence="1 2">
    <name type="scientific">Synechococcus phage S-SSM5</name>
    <dbReference type="NCBI Taxonomy" id="445685"/>
    <lineage>
        <taxon>Viruses</taxon>
        <taxon>Duplodnaviria</taxon>
        <taxon>Heunggongvirae</taxon>
        <taxon>Uroviricota</taxon>
        <taxon>Caudoviricetes</taxon>
        <taxon>Pantevenvirales</taxon>
        <taxon>Kyanoviridae</taxon>
        <taxon>Glaucusvirus</taxon>
        <taxon>Glaucusvirus ssm5</taxon>
    </lineage>
</organism>
<evidence type="ECO:0000313" key="2">
    <source>
        <dbReference type="Proteomes" id="UP000006526"/>
    </source>
</evidence>
<keyword evidence="2" id="KW-1185">Reference proteome</keyword>
<sequence length="55" mass="6341">MKKRNLKVLIHDIEIALAELKSEVYADADAYRISSDNTDRHTTYRDINDDDGICD</sequence>
<proteinExistence type="predicted"/>
<dbReference type="OrthoDB" id="26711at10239"/>
<evidence type="ECO:0000313" key="1">
    <source>
        <dbReference type="EMBL" id="ADO97873.1"/>
    </source>
</evidence>
<dbReference type="EMBL" id="GU071097">
    <property type="protein sequence ID" value="ADO97873.1"/>
    <property type="molecule type" value="Genomic_DNA"/>
</dbReference>
<name>E3SKN7_9CAUD</name>